<evidence type="ECO:0000313" key="1">
    <source>
        <dbReference type="EMBL" id="MBB5617625.1"/>
    </source>
</evidence>
<proteinExistence type="predicted"/>
<dbReference type="RefSeq" id="WP_153983083.1">
    <property type="nucleotide sequence ID" value="NZ_BAAANZ010000023.1"/>
</dbReference>
<keyword evidence="2" id="KW-1185">Reference proteome</keyword>
<sequence length="117" mass="12372">MARGVAVAISPRLPVAIARDSVEHTWPGYIAGFDSLVRDPEWTDALDDLAARNVPVRLVDGDKDPVPVPGRADELAARFANISAARRLGGHRLPLSDPIGCASIVRAVLSEHGASDS</sequence>
<dbReference type="SUPFAM" id="SSF53474">
    <property type="entry name" value="alpha/beta-Hydrolases"/>
    <property type="match status" value="1"/>
</dbReference>
<dbReference type="EMBL" id="JACHBS010000001">
    <property type="protein sequence ID" value="MBB5617625.1"/>
    <property type="molecule type" value="Genomic_DNA"/>
</dbReference>
<organism evidence="1 2">
    <name type="scientific">Microcella frigidaquae</name>
    <dbReference type="NCBI Taxonomy" id="424758"/>
    <lineage>
        <taxon>Bacteria</taxon>
        <taxon>Bacillati</taxon>
        <taxon>Actinomycetota</taxon>
        <taxon>Actinomycetes</taxon>
        <taxon>Micrococcales</taxon>
        <taxon>Microbacteriaceae</taxon>
        <taxon>Microcella</taxon>
    </lineage>
</organism>
<dbReference type="Proteomes" id="UP000552883">
    <property type="component" value="Unassembled WGS sequence"/>
</dbReference>
<gene>
    <name evidence="1" type="ORF">BJ959_001121</name>
</gene>
<dbReference type="AlphaFoldDB" id="A0A840X960"/>
<dbReference type="OrthoDB" id="5077464at2"/>
<dbReference type="Gene3D" id="3.40.50.1820">
    <property type="entry name" value="alpha/beta hydrolase"/>
    <property type="match status" value="1"/>
</dbReference>
<comment type="caution">
    <text evidence="1">The sequence shown here is derived from an EMBL/GenBank/DDBJ whole genome shotgun (WGS) entry which is preliminary data.</text>
</comment>
<name>A0A840X960_9MICO</name>
<accession>A0A840X960</accession>
<evidence type="ECO:0000313" key="2">
    <source>
        <dbReference type="Proteomes" id="UP000552883"/>
    </source>
</evidence>
<reference evidence="1 2" key="1">
    <citation type="submission" date="2020-08" db="EMBL/GenBank/DDBJ databases">
        <title>Sequencing the genomes of 1000 actinobacteria strains.</title>
        <authorList>
            <person name="Klenk H.-P."/>
        </authorList>
    </citation>
    <scope>NUCLEOTIDE SEQUENCE [LARGE SCALE GENOMIC DNA]</scope>
    <source>
        <strain evidence="1 2">DSM 23889</strain>
    </source>
</reference>
<protein>
    <submittedName>
        <fullName evidence="1">Pimeloyl-ACP methyl ester carboxylesterase</fullName>
    </submittedName>
</protein>
<dbReference type="InterPro" id="IPR029058">
    <property type="entry name" value="AB_hydrolase_fold"/>
</dbReference>